<reference evidence="25 26" key="1">
    <citation type="submission" date="2019-07" db="EMBL/GenBank/DDBJ databases">
        <title>Insights of Desulfuromonas acetexigens electromicrobiology.</title>
        <authorList>
            <person name="Katuri K."/>
            <person name="Sapireddy V."/>
            <person name="Shaw D.R."/>
            <person name="Saikaly P."/>
        </authorList>
    </citation>
    <scope>NUCLEOTIDE SEQUENCE [LARGE SCALE GENOMIC DNA]</scope>
    <source>
        <strain evidence="25 26">2873</strain>
    </source>
</reference>
<evidence type="ECO:0000313" key="25">
    <source>
        <dbReference type="EMBL" id="TRO83934.1"/>
    </source>
</evidence>
<keyword evidence="4" id="KW-1003">Cell membrane</keyword>
<dbReference type="GO" id="GO:0016289">
    <property type="term" value="F:acyl-CoA hydrolase activity"/>
    <property type="evidence" value="ECO:0007669"/>
    <property type="project" value="UniProtKB-ARBA"/>
</dbReference>
<evidence type="ECO:0000256" key="8">
    <source>
        <dbReference type="ARBA" id="ARBA00022832"/>
    </source>
</evidence>
<evidence type="ECO:0000256" key="16">
    <source>
        <dbReference type="ARBA" id="ARBA00038848"/>
    </source>
</evidence>
<dbReference type="OrthoDB" id="5297685at2"/>
<dbReference type="SUPFAM" id="SSF54637">
    <property type="entry name" value="Thioesterase/thiol ester dehydrase-isomerase"/>
    <property type="match status" value="1"/>
</dbReference>
<dbReference type="NCBIfam" id="TIGR00369">
    <property type="entry name" value="unchar_dom_1"/>
    <property type="match status" value="1"/>
</dbReference>
<keyword evidence="5" id="KW-0963">Cytoplasm</keyword>
<comment type="caution">
    <text evidence="25">The sequence shown here is derived from an EMBL/GenBank/DDBJ whole genome shotgun (WGS) entry which is preliminary data.</text>
</comment>
<evidence type="ECO:0000256" key="11">
    <source>
        <dbReference type="ARBA" id="ARBA00023136"/>
    </source>
</evidence>
<dbReference type="InterPro" id="IPR006683">
    <property type="entry name" value="Thioestr_dom"/>
</dbReference>
<evidence type="ECO:0000256" key="5">
    <source>
        <dbReference type="ARBA" id="ARBA00022490"/>
    </source>
</evidence>
<protein>
    <recommendedName>
        <fullName evidence="17">Acyl-coenzyme A thioesterase THEM4</fullName>
        <ecNumber evidence="16">3.1.2.2</ecNumber>
    </recommendedName>
    <alternativeName>
        <fullName evidence="18">Thioesterase superfamily member 4</fullName>
    </alternativeName>
</protein>
<accession>A0A550JL37</accession>
<dbReference type="EC" id="3.1.2.2" evidence="16"/>
<evidence type="ECO:0000256" key="21">
    <source>
        <dbReference type="ARBA" id="ARBA00047969"/>
    </source>
</evidence>
<evidence type="ECO:0000256" key="7">
    <source>
        <dbReference type="ARBA" id="ARBA00022801"/>
    </source>
</evidence>
<evidence type="ECO:0000256" key="4">
    <source>
        <dbReference type="ARBA" id="ARBA00022475"/>
    </source>
</evidence>
<evidence type="ECO:0000256" key="9">
    <source>
        <dbReference type="ARBA" id="ARBA00022946"/>
    </source>
</evidence>
<evidence type="ECO:0000256" key="14">
    <source>
        <dbReference type="ARBA" id="ARBA00037002"/>
    </source>
</evidence>
<sequence length="134" mass="14674">MEVLSDDQCFVCGPANPQGLHADFVVDKEGRRAHCVIRIPSQFQGWQGLVHGGILATLLDEAGVYACRATGEHFVTAELTVKYKLPVPVETELLVFAEVVEQKKKIHFVQARVEADGKLLAESSSRIFAITPKG</sequence>
<comment type="similarity">
    <text evidence="15">Belongs to the THEM4/THEM5 thioesterase family.</text>
</comment>
<name>A0A550JL37_9BACT</name>
<evidence type="ECO:0000256" key="12">
    <source>
        <dbReference type="ARBA" id="ARBA00023273"/>
    </source>
</evidence>
<comment type="catalytic activity">
    <reaction evidence="20">
        <text>hexadecanoyl-CoA + H2O = hexadecanoate + CoA + H(+)</text>
        <dbReference type="Rhea" id="RHEA:16645"/>
        <dbReference type="ChEBI" id="CHEBI:7896"/>
        <dbReference type="ChEBI" id="CHEBI:15377"/>
        <dbReference type="ChEBI" id="CHEBI:15378"/>
        <dbReference type="ChEBI" id="CHEBI:57287"/>
        <dbReference type="ChEBI" id="CHEBI:57379"/>
        <dbReference type="EC" id="3.1.2.2"/>
    </reaction>
    <physiologicalReaction direction="left-to-right" evidence="20">
        <dbReference type="Rhea" id="RHEA:16646"/>
    </physiologicalReaction>
</comment>
<evidence type="ECO:0000256" key="10">
    <source>
        <dbReference type="ARBA" id="ARBA00023098"/>
    </source>
</evidence>
<evidence type="ECO:0000313" key="26">
    <source>
        <dbReference type="Proteomes" id="UP000317155"/>
    </source>
</evidence>
<evidence type="ECO:0000259" key="24">
    <source>
        <dbReference type="Pfam" id="PF03061"/>
    </source>
</evidence>
<proteinExistence type="inferred from homology"/>
<evidence type="ECO:0000256" key="13">
    <source>
        <dbReference type="ARBA" id="ARBA00035852"/>
    </source>
</evidence>
<evidence type="ECO:0000256" key="1">
    <source>
        <dbReference type="ARBA" id="ARBA00004170"/>
    </source>
</evidence>
<dbReference type="GO" id="GO:0016020">
    <property type="term" value="C:membrane"/>
    <property type="evidence" value="ECO:0007669"/>
    <property type="project" value="UniProtKB-SubCell"/>
</dbReference>
<dbReference type="PANTHER" id="PTHR12418:SF19">
    <property type="entry name" value="ACYL-COENZYME A THIOESTERASE THEM4"/>
    <property type="match status" value="1"/>
</dbReference>
<comment type="catalytic activity">
    <reaction evidence="19">
        <text>octanoyl-CoA + H2O = octanoate + CoA + H(+)</text>
        <dbReference type="Rhea" id="RHEA:30143"/>
        <dbReference type="ChEBI" id="CHEBI:15377"/>
        <dbReference type="ChEBI" id="CHEBI:15378"/>
        <dbReference type="ChEBI" id="CHEBI:25646"/>
        <dbReference type="ChEBI" id="CHEBI:57287"/>
        <dbReference type="ChEBI" id="CHEBI:57386"/>
    </reaction>
    <physiologicalReaction direction="left-to-right" evidence="19">
        <dbReference type="Rhea" id="RHEA:30144"/>
    </physiologicalReaction>
</comment>
<evidence type="ECO:0000256" key="2">
    <source>
        <dbReference type="ARBA" id="ARBA00004496"/>
    </source>
</evidence>
<dbReference type="Proteomes" id="UP000317155">
    <property type="component" value="Unassembled WGS sequence"/>
</dbReference>
<comment type="catalytic activity">
    <reaction evidence="22">
        <text>dodecanoyl-CoA + H2O = dodecanoate + CoA + H(+)</text>
        <dbReference type="Rhea" id="RHEA:30135"/>
        <dbReference type="ChEBI" id="CHEBI:15377"/>
        <dbReference type="ChEBI" id="CHEBI:15378"/>
        <dbReference type="ChEBI" id="CHEBI:18262"/>
        <dbReference type="ChEBI" id="CHEBI:57287"/>
        <dbReference type="ChEBI" id="CHEBI:57375"/>
    </reaction>
    <physiologicalReaction direction="left-to-right" evidence="22">
        <dbReference type="Rhea" id="RHEA:30136"/>
    </physiologicalReaction>
</comment>
<dbReference type="RefSeq" id="WP_092052856.1">
    <property type="nucleotide sequence ID" value="NZ_FOJJ01000001.1"/>
</dbReference>
<evidence type="ECO:0000256" key="20">
    <source>
        <dbReference type="ARBA" id="ARBA00047734"/>
    </source>
</evidence>
<keyword evidence="8" id="KW-0276">Fatty acid metabolism</keyword>
<evidence type="ECO:0000256" key="6">
    <source>
        <dbReference type="ARBA" id="ARBA00022703"/>
    </source>
</evidence>
<feature type="domain" description="Thioesterase" evidence="24">
    <location>
        <begin position="47"/>
        <end position="118"/>
    </location>
</feature>
<evidence type="ECO:0000256" key="19">
    <source>
        <dbReference type="ARBA" id="ARBA00047588"/>
    </source>
</evidence>
<dbReference type="PANTHER" id="PTHR12418">
    <property type="entry name" value="ACYL-COENZYME A THIOESTERASE THEM4"/>
    <property type="match status" value="1"/>
</dbReference>
<dbReference type="InterPro" id="IPR052365">
    <property type="entry name" value="THEM4/THEM5_acyl-CoA_thioest"/>
</dbReference>
<dbReference type="InterPro" id="IPR029069">
    <property type="entry name" value="HotDog_dom_sf"/>
</dbReference>
<evidence type="ECO:0000256" key="17">
    <source>
        <dbReference type="ARBA" id="ARBA00040123"/>
    </source>
</evidence>
<dbReference type="EMBL" id="VJVV01000001">
    <property type="protein sequence ID" value="TRO83934.1"/>
    <property type="molecule type" value="Genomic_DNA"/>
</dbReference>
<dbReference type="CDD" id="cd03443">
    <property type="entry name" value="PaaI_thioesterase"/>
    <property type="match status" value="1"/>
</dbReference>
<keyword evidence="7" id="KW-0378">Hydrolase</keyword>
<dbReference type="GO" id="GO:0006631">
    <property type="term" value="P:fatty acid metabolic process"/>
    <property type="evidence" value="ECO:0007669"/>
    <property type="project" value="UniProtKB-KW"/>
</dbReference>
<evidence type="ECO:0000256" key="23">
    <source>
        <dbReference type="ARBA" id="ARBA00048180"/>
    </source>
</evidence>
<organism evidence="25 26">
    <name type="scientific">Trichloromonas acetexigens</name>
    <dbReference type="NCBI Taxonomy" id="38815"/>
    <lineage>
        <taxon>Bacteria</taxon>
        <taxon>Pseudomonadati</taxon>
        <taxon>Thermodesulfobacteriota</taxon>
        <taxon>Desulfuromonadia</taxon>
        <taxon>Desulfuromonadales</taxon>
        <taxon>Trichloromonadaceae</taxon>
        <taxon>Trichloromonas</taxon>
    </lineage>
</organism>
<evidence type="ECO:0000256" key="18">
    <source>
        <dbReference type="ARBA" id="ARBA00043210"/>
    </source>
</evidence>
<evidence type="ECO:0000256" key="22">
    <source>
        <dbReference type="ARBA" id="ARBA00048074"/>
    </source>
</evidence>
<keyword evidence="10" id="KW-0443">Lipid metabolism</keyword>
<gene>
    <name evidence="25" type="ORF">FL622_01785</name>
</gene>
<dbReference type="InterPro" id="IPR003736">
    <property type="entry name" value="PAAI_dom"/>
</dbReference>
<comment type="catalytic activity">
    <reaction evidence="14">
        <text>(9Z)-octadecenoyl-CoA + H2O = (9Z)-octadecenoate + CoA + H(+)</text>
        <dbReference type="Rhea" id="RHEA:40139"/>
        <dbReference type="ChEBI" id="CHEBI:15377"/>
        <dbReference type="ChEBI" id="CHEBI:15378"/>
        <dbReference type="ChEBI" id="CHEBI:30823"/>
        <dbReference type="ChEBI" id="CHEBI:57287"/>
        <dbReference type="ChEBI" id="CHEBI:57387"/>
    </reaction>
    <physiologicalReaction direction="left-to-right" evidence="14">
        <dbReference type="Rhea" id="RHEA:40140"/>
    </physiologicalReaction>
</comment>
<keyword evidence="9" id="KW-0809">Transit peptide</keyword>
<dbReference type="Pfam" id="PF03061">
    <property type="entry name" value="4HBT"/>
    <property type="match status" value="1"/>
</dbReference>
<comment type="subcellular location">
    <subcellularLocation>
        <location evidence="3">Cell projection</location>
        <location evidence="3">Ruffle membrane</location>
    </subcellularLocation>
    <subcellularLocation>
        <location evidence="2">Cytoplasm</location>
    </subcellularLocation>
    <subcellularLocation>
        <location evidence="1">Membrane</location>
        <topology evidence="1">Peripheral membrane protein</topology>
    </subcellularLocation>
</comment>
<dbReference type="GO" id="GO:0005737">
    <property type="term" value="C:cytoplasm"/>
    <property type="evidence" value="ECO:0007669"/>
    <property type="project" value="UniProtKB-SubCell"/>
</dbReference>
<comment type="catalytic activity">
    <reaction evidence="13">
        <text>(5Z,8Z,11Z,14Z)-eicosatetraenoyl-CoA + H2O = (5Z,8Z,11Z,14Z)-eicosatetraenoate + CoA + H(+)</text>
        <dbReference type="Rhea" id="RHEA:40151"/>
        <dbReference type="ChEBI" id="CHEBI:15377"/>
        <dbReference type="ChEBI" id="CHEBI:15378"/>
        <dbReference type="ChEBI" id="CHEBI:32395"/>
        <dbReference type="ChEBI" id="CHEBI:57287"/>
        <dbReference type="ChEBI" id="CHEBI:57368"/>
    </reaction>
    <physiologicalReaction direction="left-to-right" evidence="13">
        <dbReference type="Rhea" id="RHEA:40152"/>
    </physiologicalReaction>
</comment>
<keyword evidence="26" id="KW-1185">Reference proteome</keyword>
<dbReference type="Gene3D" id="3.10.129.10">
    <property type="entry name" value="Hotdog Thioesterase"/>
    <property type="match status" value="1"/>
</dbReference>
<keyword evidence="11" id="KW-0472">Membrane</keyword>
<comment type="catalytic activity">
    <reaction evidence="23">
        <text>tetradecanoyl-CoA + H2O = tetradecanoate + CoA + H(+)</text>
        <dbReference type="Rhea" id="RHEA:40119"/>
        <dbReference type="ChEBI" id="CHEBI:15377"/>
        <dbReference type="ChEBI" id="CHEBI:15378"/>
        <dbReference type="ChEBI" id="CHEBI:30807"/>
        <dbReference type="ChEBI" id="CHEBI:57287"/>
        <dbReference type="ChEBI" id="CHEBI:57385"/>
    </reaction>
    <physiologicalReaction direction="left-to-right" evidence="23">
        <dbReference type="Rhea" id="RHEA:40120"/>
    </physiologicalReaction>
</comment>
<dbReference type="AlphaFoldDB" id="A0A550JL37"/>
<evidence type="ECO:0000256" key="3">
    <source>
        <dbReference type="ARBA" id="ARBA00004632"/>
    </source>
</evidence>
<evidence type="ECO:0000256" key="15">
    <source>
        <dbReference type="ARBA" id="ARBA00038456"/>
    </source>
</evidence>
<keyword evidence="12" id="KW-0966">Cell projection</keyword>
<keyword evidence="6" id="KW-0053">Apoptosis</keyword>
<comment type="catalytic activity">
    <reaction evidence="21">
        <text>decanoyl-CoA + H2O = decanoate + CoA + H(+)</text>
        <dbReference type="Rhea" id="RHEA:40059"/>
        <dbReference type="ChEBI" id="CHEBI:15377"/>
        <dbReference type="ChEBI" id="CHEBI:15378"/>
        <dbReference type="ChEBI" id="CHEBI:27689"/>
        <dbReference type="ChEBI" id="CHEBI:57287"/>
        <dbReference type="ChEBI" id="CHEBI:61430"/>
    </reaction>
    <physiologicalReaction direction="left-to-right" evidence="21">
        <dbReference type="Rhea" id="RHEA:40060"/>
    </physiologicalReaction>
</comment>